<keyword evidence="3" id="KW-0288">FMN</keyword>
<dbReference type="InterPro" id="IPR028261">
    <property type="entry name" value="DPD_II"/>
</dbReference>
<comment type="subunit">
    <text evidence="10">Heterotetramer of 2 PreA and 2 PreT subunits.</text>
</comment>
<comment type="catalytic activity">
    <reaction evidence="7">
        <text>5,6-dihydrothymine + NAD(+) = thymine + NADH + H(+)</text>
        <dbReference type="Rhea" id="RHEA:28791"/>
        <dbReference type="ChEBI" id="CHEBI:15378"/>
        <dbReference type="ChEBI" id="CHEBI:17821"/>
        <dbReference type="ChEBI" id="CHEBI:27468"/>
        <dbReference type="ChEBI" id="CHEBI:57540"/>
        <dbReference type="ChEBI" id="CHEBI:57945"/>
        <dbReference type="EC" id="1.3.1.1"/>
    </reaction>
</comment>
<dbReference type="GeneID" id="97243042"/>
<evidence type="ECO:0000256" key="3">
    <source>
        <dbReference type="ARBA" id="ARBA00022643"/>
    </source>
</evidence>
<dbReference type="PRINTS" id="PR00368">
    <property type="entry name" value="FADPNR"/>
</dbReference>
<proteinExistence type="predicted"/>
<evidence type="ECO:0000256" key="9">
    <source>
        <dbReference type="ARBA" id="ARBA00049578"/>
    </source>
</evidence>
<evidence type="ECO:0000259" key="12">
    <source>
        <dbReference type="PROSITE" id="PS51379"/>
    </source>
</evidence>
<evidence type="ECO:0000256" key="11">
    <source>
        <dbReference type="ARBA" id="ARBA00049728"/>
    </source>
</evidence>
<dbReference type="Pfam" id="PF07992">
    <property type="entry name" value="Pyr_redox_2"/>
    <property type="match status" value="1"/>
</dbReference>
<dbReference type="RefSeq" id="WP_062768002.1">
    <property type="nucleotide sequence ID" value="NZ_CP121045.1"/>
</dbReference>
<evidence type="ECO:0000256" key="1">
    <source>
        <dbReference type="ARBA" id="ARBA00001917"/>
    </source>
</evidence>
<comment type="function">
    <text evidence="9">Involved in pyrimidine base degradation. Catalyzes physiologically the reduction of uracil to 5,6-dihydrouracil (DHU) by using NADH as a specific cosubstrate. It also catalyzes the reverse reaction and the reduction of thymine to 5,6-dihydrothymine (DHT).</text>
</comment>
<evidence type="ECO:0000313" key="14">
    <source>
        <dbReference type="Proteomes" id="UP000075787"/>
    </source>
</evidence>
<evidence type="ECO:0000256" key="4">
    <source>
        <dbReference type="ARBA" id="ARBA00023002"/>
    </source>
</evidence>
<dbReference type="AlphaFoldDB" id="A0A161QZZ9"/>
<evidence type="ECO:0000256" key="5">
    <source>
        <dbReference type="ARBA" id="ARBA00030119"/>
    </source>
</evidence>
<comment type="catalytic activity">
    <reaction evidence="8">
        <text>5,6-dihydrouracil + NAD(+) = uracil + NADH + H(+)</text>
        <dbReference type="Rhea" id="RHEA:20189"/>
        <dbReference type="ChEBI" id="CHEBI:15378"/>
        <dbReference type="ChEBI" id="CHEBI:15901"/>
        <dbReference type="ChEBI" id="CHEBI:17568"/>
        <dbReference type="ChEBI" id="CHEBI:57540"/>
        <dbReference type="ChEBI" id="CHEBI:57945"/>
        <dbReference type="EC" id="1.3.1.1"/>
    </reaction>
</comment>
<dbReference type="EMBL" id="LPZR01000197">
    <property type="protein sequence ID" value="KYO50500.1"/>
    <property type="molecule type" value="Genomic_DNA"/>
</dbReference>
<sequence length="457" mass="47989">MDETGDIRAGRLPAEDLGRNFLDAHPPLHGRAALVEASRCHFCWDAPCVKACPTSIDIPSFIRKIATDNMKGAATDILSANIMGGMCARVCPTEILCEQACVRHDQDDKPVEIGLLQRHATEWVYGSDTTPATRLFRRAAPSGRRVAVVGGGPAGLSCAHRLAMLGHDVTVFEAREKAGGLNEYGIAAYKTVDDFAAREVAWILSIGGIEVKTGQMLGRDITLDQLRAEYDAVFLGLGLGAVRALGAEGETLAGVEPAVDFIARLRQADDLSTLPVGRQVVVIGGGNTAVDAAVQSKKLGAEDVTMVYRRGTEQMSATPVEQDFARSNGVVLRTWMRPVKVHGTDGRVTGVEFAYTRAGDDGRAVDTGETRLIAADQVLLAIGQVLLPDGFGGAAVLEMTGDRIAVDAGFATSLAGVWAGGDCVAGGIDLTVQAVEHGKQAALSIDAAFAAAQGRAA</sequence>
<dbReference type="GO" id="GO:0051536">
    <property type="term" value="F:iron-sulfur cluster binding"/>
    <property type="evidence" value="ECO:0007669"/>
    <property type="project" value="InterPro"/>
</dbReference>
<dbReference type="Gene3D" id="3.50.50.60">
    <property type="entry name" value="FAD/NAD(P)-binding domain"/>
    <property type="match status" value="2"/>
</dbReference>
<keyword evidence="4" id="KW-0560">Oxidoreductase</keyword>
<evidence type="ECO:0000313" key="13">
    <source>
        <dbReference type="EMBL" id="KYO50500.1"/>
    </source>
</evidence>
<dbReference type="InterPro" id="IPR023753">
    <property type="entry name" value="FAD/NAD-binding_dom"/>
</dbReference>
<protein>
    <recommendedName>
        <fullName evidence="11">dihydrouracil dehydrogenase (NAD(+))</fullName>
        <ecNumber evidence="11">1.3.1.1</ecNumber>
    </recommendedName>
    <alternativeName>
        <fullName evidence="6">Dihydrothymine dehydrogenase</fullName>
    </alternativeName>
    <alternativeName>
        <fullName evidence="5">Dihydrouracil dehydrogenase</fullName>
    </alternativeName>
</protein>
<dbReference type="EC" id="1.3.1.1" evidence="11"/>
<organism evidence="13 14">
    <name type="scientific">Tistrella mobilis</name>
    <dbReference type="NCBI Taxonomy" id="171437"/>
    <lineage>
        <taxon>Bacteria</taxon>
        <taxon>Pseudomonadati</taxon>
        <taxon>Pseudomonadota</taxon>
        <taxon>Alphaproteobacteria</taxon>
        <taxon>Geminicoccales</taxon>
        <taxon>Geminicoccaceae</taxon>
        <taxon>Tistrella</taxon>
    </lineage>
</organism>
<dbReference type="OrthoDB" id="9803192at2"/>
<dbReference type="PROSITE" id="PS51379">
    <property type="entry name" value="4FE4S_FER_2"/>
    <property type="match status" value="1"/>
</dbReference>
<dbReference type="PRINTS" id="PR00469">
    <property type="entry name" value="PNDRDTASEII"/>
</dbReference>
<name>A0A161QZZ9_9PROT</name>
<dbReference type="PANTHER" id="PTHR43073">
    <property type="entry name" value="DIHYDROPYRIMIDINE DEHYDROGENASE [NADP(+)]"/>
    <property type="match status" value="1"/>
</dbReference>
<reference evidence="13 14" key="1">
    <citation type="submission" date="2015-12" db="EMBL/GenBank/DDBJ databases">
        <title>Genome sequence of Tistrella mobilis MCCC 1A02139.</title>
        <authorList>
            <person name="Lu L."/>
            <person name="Lai Q."/>
            <person name="Shao Z."/>
            <person name="Qian P."/>
        </authorList>
    </citation>
    <scope>NUCLEOTIDE SEQUENCE [LARGE SCALE GENOMIC DNA]</scope>
    <source>
        <strain evidence="13 14">MCCC 1A02139</strain>
    </source>
</reference>
<dbReference type="SUPFAM" id="SSF46548">
    <property type="entry name" value="alpha-helical ferredoxin"/>
    <property type="match status" value="1"/>
</dbReference>
<accession>A0A161QZZ9</accession>
<dbReference type="SUPFAM" id="SSF51971">
    <property type="entry name" value="Nucleotide-binding domain"/>
    <property type="match status" value="1"/>
</dbReference>
<feature type="domain" description="4Fe-4S ferredoxin-type" evidence="12">
    <location>
        <begin position="31"/>
        <end position="61"/>
    </location>
</feature>
<keyword evidence="2" id="KW-0285">Flavoprotein</keyword>
<dbReference type="InterPro" id="IPR017896">
    <property type="entry name" value="4Fe4S_Fe-S-bd"/>
</dbReference>
<dbReference type="GO" id="GO:0004159">
    <property type="term" value="F:dihydropyrimidine dehydrogenase (NAD+) activity"/>
    <property type="evidence" value="ECO:0007669"/>
    <property type="project" value="UniProtKB-EC"/>
</dbReference>
<evidence type="ECO:0000256" key="8">
    <source>
        <dbReference type="ARBA" id="ARBA00048792"/>
    </source>
</evidence>
<evidence type="ECO:0000256" key="6">
    <source>
        <dbReference type="ARBA" id="ARBA00032722"/>
    </source>
</evidence>
<gene>
    <name evidence="13" type="ORF">AUP44_12850</name>
</gene>
<comment type="cofactor">
    <cofactor evidence="1">
        <name>FMN</name>
        <dbReference type="ChEBI" id="CHEBI:58210"/>
    </cofactor>
</comment>
<dbReference type="Pfam" id="PF14691">
    <property type="entry name" value="Fer4_20"/>
    <property type="match status" value="1"/>
</dbReference>
<dbReference type="Proteomes" id="UP000075787">
    <property type="component" value="Unassembled WGS sequence"/>
</dbReference>
<evidence type="ECO:0000256" key="2">
    <source>
        <dbReference type="ARBA" id="ARBA00022630"/>
    </source>
</evidence>
<comment type="caution">
    <text evidence="13">The sequence shown here is derived from an EMBL/GenBank/DDBJ whole genome shotgun (WGS) entry which is preliminary data.</text>
</comment>
<dbReference type="InterPro" id="IPR009051">
    <property type="entry name" value="Helical_ferredxn"/>
</dbReference>
<dbReference type="PANTHER" id="PTHR43073:SF2">
    <property type="entry name" value="DIHYDROPYRIMIDINE DEHYDROGENASE [NADP(+)]"/>
    <property type="match status" value="1"/>
</dbReference>
<dbReference type="Gene3D" id="1.10.1060.10">
    <property type="entry name" value="Alpha-helical ferredoxin"/>
    <property type="match status" value="1"/>
</dbReference>
<dbReference type="InterPro" id="IPR036188">
    <property type="entry name" value="FAD/NAD-bd_sf"/>
</dbReference>
<evidence type="ECO:0000256" key="10">
    <source>
        <dbReference type="ARBA" id="ARBA00049714"/>
    </source>
</evidence>
<evidence type="ECO:0000256" key="7">
    <source>
        <dbReference type="ARBA" id="ARBA00047685"/>
    </source>
</evidence>